<organism evidence="3 4">
    <name type="scientific">Pelagicoccus enzymogenes</name>
    <dbReference type="NCBI Taxonomy" id="2773457"/>
    <lineage>
        <taxon>Bacteria</taxon>
        <taxon>Pseudomonadati</taxon>
        <taxon>Verrucomicrobiota</taxon>
        <taxon>Opitutia</taxon>
        <taxon>Puniceicoccales</taxon>
        <taxon>Pelagicoccaceae</taxon>
        <taxon>Pelagicoccus</taxon>
    </lineage>
</organism>
<dbReference type="GO" id="GO:0006633">
    <property type="term" value="P:fatty acid biosynthetic process"/>
    <property type="evidence" value="ECO:0007669"/>
    <property type="project" value="TreeGrafter"/>
</dbReference>
<evidence type="ECO:0000313" key="4">
    <source>
        <dbReference type="Proteomes" id="UP000622317"/>
    </source>
</evidence>
<accession>A0A927II60</accession>
<evidence type="ECO:0000313" key="3">
    <source>
        <dbReference type="EMBL" id="MBD5780418.1"/>
    </source>
</evidence>
<dbReference type="Gene3D" id="3.40.50.720">
    <property type="entry name" value="NAD(P)-binding Rossmann-like Domain"/>
    <property type="match status" value="1"/>
</dbReference>
<evidence type="ECO:0000256" key="1">
    <source>
        <dbReference type="ARBA" id="ARBA00006484"/>
    </source>
</evidence>
<dbReference type="GO" id="GO:0048038">
    <property type="term" value="F:quinone binding"/>
    <property type="evidence" value="ECO:0007669"/>
    <property type="project" value="TreeGrafter"/>
</dbReference>
<dbReference type="PANTHER" id="PTHR42760">
    <property type="entry name" value="SHORT-CHAIN DEHYDROGENASES/REDUCTASES FAMILY MEMBER"/>
    <property type="match status" value="1"/>
</dbReference>
<dbReference type="PRINTS" id="PR00081">
    <property type="entry name" value="GDHRDH"/>
</dbReference>
<gene>
    <name evidence="3" type="ORF">IEN85_13035</name>
</gene>
<dbReference type="CDD" id="cd05233">
    <property type="entry name" value="SDR_c"/>
    <property type="match status" value="1"/>
</dbReference>
<dbReference type="FunFam" id="3.40.50.720:FF:000084">
    <property type="entry name" value="Short-chain dehydrogenase reductase"/>
    <property type="match status" value="1"/>
</dbReference>
<dbReference type="Pfam" id="PF13561">
    <property type="entry name" value="adh_short_C2"/>
    <property type="match status" value="1"/>
</dbReference>
<dbReference type="SUPFAM" id="SSF51735">
    <property type="entry name" value="NAD(P)-binding Rossmann-fold domains"/>
    <property type="match status" value="1"/>
</dbReference>
<dbReference type="GO" id="GO:0016616">
    <property type="term" value="F:oxidoreductase activity, acting on the CH-OH group of donors, NAD or NADP as acceptor"/>
    <property type="evidence" value="ECO:0007669"/>
    <property type="project" value="TreeGrafter"/>
</dbReference>
<comment type="similarity">
    <text evidence="1">Belongs to the short-chain dehydrogenases/reductases (SDR) family.</text>
</comment>
<dbReference type="PANTHER" id="PTHR42760:SF133">
    <property type="entry name" value="3-OXOACYL-[ACYL-CARRIER-PROTEIN] REDUCTASE"/>
    <property type="match status" value="1"/>
</dbReference>
<reference evidence="3" key="1">
    <citation type="submission" date="2020-09" db="EMBL/GenBank/DDBJ databases">
        <title>Pelagicoccus enzymogenes sp. nov. with an EPS production, isolated from marine sediment.</title>
        <authorList>
            <person name="Feng X."/>
        </authorList>
    </citation>
    <scope>NUCLEOTIDE SEQUENCE</scope>
    <source>
        <strain evidence="3">NFK12</strain>
    </source>
</reference>
<keyword evidence="4" id="KW-1185">Reference proteome</keyword>
<evidence type="ECO:0000256" key="2">
    <source>
        <dbReference type="ARBA" id="ARBA00023002"/>
    </source>
</evidence>
<dbReference type="InterPro" id="IPR002347">
    <property type="entry name" value="SDR_fam"/>
</dbReference>
<sequence length="257" mass="26879">MGKLEGKVAIVTGAGCGIGLEIARSIAKQGARLLLNDRDDALAREAALSIDPSGELCVACAGDASDPVFIEEMVKLAVQRFGGLHVAVANAGLTIFNRFLEVEVAELRKMLDLNLQGSVFLAKFAALEMVKQGEGGRLVFISSVTGHQAHEGIVCYGMTKAALRMLAKGLVAELAPHGITSNAVSPGATVTERTAAGDPMFAEKWAKTTPTGRAAFPSDIANAVLFLISPESSQITGQTIVVDGGWTSTSEVPDFEH</sequence>
<dbReference type="RefSeq" id="WP_191617520.1">
    <property type="nucleotide sequence ID" value="NZ_JACYFG010000036.1"/>
</dbReference>
<name>A0A927II60_9BACT</name>
<protein>
    <submittedName>
        <fullName evidence="3">SDR family oxidoreductase</fullName>
    </submittedName>
</protein>
<comment type="caution">
    <text evidence="3">The sequence shown here is derived from an EMBL/GenBank/DDBJ whole genome shotgun (WGS) entry which is preliminary data.</text>
</comment>
<dbReference type="EMBL" id="JACYFG010000036">
    <property type="protein sequence ID" value="MBD5780418.1"/>
    <property type="molecule type" value="Genomic_DNA"/>
</dbReference>
<dbReference type="Proteomes" id="UP000622317">
    <property type="component" value="Unassembled WGS sequence"/>
</dbReference>
<dbReference type="InterPro" id="IPR036291">
    <property type="entry name" value="NAD(P)-bd_dom_sf"/>
</dbReference>
<proteinExistence type="inferred from homology"/>
<dbReference type="AlphaFoldDB" id="A0A927II60"/>
<keyword evidence="2" id="KW-0560">Oxidoreductase</keyword>